<name>A0A1E3WCZ3_9HYPH</name>
<keyword evidence="1 2" id="KW-0732">Signal</keyword>
<reference evidence="4 5" key="1">
    <citation type="journal article" date="2016" name="Environ. Microbiol.">
        <title>New Methyloceanibacter diversity from North Sea sediments includes methanotroph containing solely the soluble methane monooxygenase.</title>
        <authorList>
            <person name="Vekeman B."/>
            <person name="Kerckhof F.M."/>
            <person name="Cremers G."/>
            <person name="de Vos P."/>
            <person name="Vandamme P."/>
            <person name="Boon N."/>
            <person name="Op den Camp H.J."/>
            <person name="Heylen K."/>
        </authorList>
    </citation>
    <scope>NUCLEOTIDE SEQUENCE [LARGE SCALE GENOMIC DNA]</scope>
    <source>
        <strain evidence="4 5">R-67177</strain>
    </source>
</reference>
<dbReference type="PANTHER" id="PTHR30570">
    <property type="entry name" value="PERIPLASMIC PHOSPHATE BINDING COMPONENT OF PHOSPHATE ABC TRANSPORTER"/>
    <property type="match status" value="1"/>
</dbReference>
<dbReference type="Gene3D" id="3.40.190.10">
    <property type="entry name" value="Periplasmic binding protein-like II"/>
    <property type="match status" value="2"/>
</dbReference>
<evidence type="ECO:0000256" key="1">
    <source>
        <dbReference type="ARBA" id="ARBA00022729"/>
    </source>
</evidence>
<feature type="domain" description="PBP" evidence="3">
    <location>
        <begin position="25"/>
        <end position="272"/>
    </location>
</feature>
<dbReference type="InterPro" id="IPR050811">
    <property type="entry name" value="Phosphate_ABC_transporter"/>
</dbReference>
<accession>A0A1E3WCZ3</accession>
<dbReference type="SUPFAM" id="SSF53850">
    <property type="entry name" value="Periplasmic binding protein-like II"/>
    <property type="match status" value="1"/>
</dbReference>
<dbReference type="EMBL" id="LPWD01000194">
    <property type="protein sequence ID" value="ODS02937.1"/>
    <property type="molecule type" value="Genomic_DNA"/>
</dbReference>
<protein>
    <recommendedName>
        <fullName evidence="3">PBP domain-containing protein</fullName>
    </recommendedName>
</protein>
<comment type="caution">
    <text evidence="4">The sequence shown here is derived from an EMBL/GenBank/DDBJ whole genome shotgun (WGS) entry which is preliminary data.</text>
</comment>
<evidence type="ECO:0000313" key="4">
    <source>
        <dbReference type="EMBL" id="ODS02937.1"/>
    </source>
</evidence>
<keyword evidence="5" id="KW-1185">Reference proteome</keyword>
<dbReference type="InterPro" id="IPR024370">
    <property type="entry name" value="PBP_domain"/>
</dbReference>
<feature type="chain" id="PRO_5009139214" description="PBP domain-containing protein" evidence="2">
    <location>
        <begin position="22"/>
        <end position="290"/>
    </location>
</feature>
<proteinExistence type="predicted"/>
<dbReference type="PANTHER" id="PTHR30570:SF1">
    <property type="entry name" value="PHOSPHATE-BINDING PROTEIN PSTS"/>
    <property type="match status" value="1"/>
</dbReference>
<dbReference type="Pfam" id="PF12849">
    <property type="entry name" value="PBP_like_2"/>
    <property type="match status" value="1"/>
</dbReference>
<dbReference type="AlphaFoldDB" id="A0A1E3WCZ3"/>
<feature type="signal peptide" evidence="2">
    <location>
        <begin position="1"/>
        <end position="21"/>
    </location>
</feature>
<sequence length="290" mass="30074">MGIGAAAAVLCLLGFGGDSLAQSSNDSLRVGGSTTLVPSVVNAASTFMETFETWDKASSALPGEPTIIYVTGGGSGFGVKSATNGTVDIGMASRDLKDKEKSALGTFEAVLVGKDAVAIAANVDNPLAKTRKNLTTEEVRKLFSGELKTYKDIDASLPDEEIVLLVRDASAGSAEIFQEKIMGDAAVSSGALQMPSQGALMKKLESNASALAYMSSGLATENDGIQTFALDGVEPTNANVVKGAYPLARPLLMIVKGAPNPMAKRFLDYMLAEGQTDVASQGYVPVHEVQ</sequence>
<evidence type="ECO:0000256" key="2">
    <source>
        <dbReference type="SAM" id="SignalP"/>
    </source>
</evidence>
<dbReference type="Proteomes" id="UP000095042">
    <property type="component" value="Unassembled WGS sequence"/>
</dbReference>
<dbReference type="CDD" id="cd13653">
    <property type="entry name" value="PBP2_phosphate_like_1"/>
    <property type="match status" value="1"/>
</dbReference>
<evidence type="ECO:0000313" key="5">
    <source>
        <dbReference type="Proteomes" id="UP000095042"/>
    </source>
</evidence>
<organism evidence="4 5">
    <name type="scientific">Methyloceanibacter marginalis</name>
    <dbReference type="NCBI Taxonomy" id="1774971"/>
    <lineage>
        <taxon>Bacteria</taxon>
        <taxon>Pseudomonadati</taxon>
        <taxon>Pseudomonadota</taxon>
        <taxon>Alphaproteobacteria</taxon>
        <taxon>Hyphomicrobiales</taxon>
        <taxon>Hyphomicrobiaceae</taxon>
        <taxon>Methyloceanibacter</taxon>
    </lineage>
</organism>
<evidence type="ECO:0000259" key="3">
    <source>
        <dbReference type="Pfam" id="PF12849"/>
    </source>
</evidence>
<gene>
    <name evidence="4" type="ORF">AUC71_12520</name>
</gene>